<proteinExistence type="predicted"/>
<protein>
    <submittedName>
        <fullName evidence="2">Uncharacterized protein</fullName>
    </submittedName>
</protein>
<sequence length="61" mass="6922">MAFLGAPRGELWGDKLARRLIPRYSKTAGRKKSAPREQTLVPQTQPGDEFQSTTRKTFFTP</sequence>
<feature type="compositionally biased region" description="Polar residues" evidence="1">
    <location>
        <begin position="40"/>
        <end position="61"/>
    </location>
</feature>
<evidence type="ECO:0000256" key="1">
    <source>
        <dbReference type="SAM" id="MobiDB-lite"/>
    </source>
</evidence>
<accession>G5Q6Z7</accession>
<organism evidence="2 3">
    <name type="scientific">Salmonella enterica subsp. enterica serovar Montevideo str. S5-403</name>
    <dbReference type="NCBI Taxonomy" id="913242"/>
    <lineage>
        <taxon>Bacteria</taxon>
        <taxon>Pseudomonadati</taxon>
        <taxon>Pseudomonadota</taxon>
        <taxon>Gammaproteobacteria</taxon>
        <taxon>Enterobacterales</taxon>
        <taxon>Enterobacteriaceae</taxon>
        <taxon>Salmonella</taxon>
    </lineage>
</organism>
<gene>
    <name evidence="2" type="ORF">LTSEMON_4052</name>
</gene>
<dbReference type="AlphaFoldDB" id="G5Q6Z7"/>
<comment type="caution">
    <text evidence="2">The sequence shown here is derived from an EMBL/GenBank/DDBJ whole genome shotgun (WGS) entry which is preliminary data.</text>
</comment>
<name>G5Q6Z7_SALMO</name>
<evidence type="ECO:0000313" key="3">
    <source>
        <dbReference type="Proteomes" id="UP000003221"/>
    </source>
</evidence>
<dbReference type="Proteomes" id="UP000003221">
    <property type="component" value="Unassembled WGS sequence"/>
</dbReference>
<feature type="region of interest" description="Disordered" evidence="1">
    <location>
        <begin position="24"/>
        <end position="61"/>
    </location>
</feature>
<reference evidence="2 3" key="1">
    <citation type="journal article" date="2011" name="BMC Genomics">
        <title>Genome sequencing reveals diversification of virulence factor content and possible host adaptation in distinct subpopulations of Salmonella enterica.</title>
        <authorList>
            <person name="den Bakker H.C."/>
            <person name="Moreno Switt A.I."/>
            <person name="Govoni G."/>
            <person name="Cummings C.A."/>
            <person name="Ranieri M.L."/>
            <person name="Degoricija L."/>
            <person name="Hoelzer K."/>
            <person name="Rodriguez-Rivera L.D."/>
            <person name="Brown S."/>
            <person name="Bolchacova E."/>
            <person name="Furtado M.R."/>
            <person name="Wiedmann M."/>
        </authorList>
    </citation>
    <scope>NUCLEOTIDE SEQUENCE [LARGE SCALE GENOMIC DNA]</scope>
    <source>
        <strain evidence="2 3">S5-403</strain>
    </source>
</reference>
<dbReference type="PATRIC" id="fig|913242.3.peg.3490"/>
<dbReference type="EMBL" id="AFCS01000940">
    <property type="protein sequence ID" value="EHC75754.1"/>
    <property type="molecule type" value="Genomic_DNA"/>
</dbReference>
<evidence type="ECO:0000313" key="2">
    <source>
        <dbReference type="EMBL" id="EHC75754.1"/>
    </source>
</evidence>